<dbReference type="InterPro" id="IPR027417">
    <property type="entry name" value="P-loop_NTPase"/>
</dbReference>
<comment type="caution">
    <text evidence="2">The sequence shown here is derived from an EMBL/GenBank/DDBJ whole genome shotgun (WGS) entry which is preliminary data.</text>
</comment>
<protein>
    <submittedName>
        <fullName evidence="2">DEAD/DEAH box helicase family protein</fullName>
    </submittedName>
</protein>
<dbReference type="EMBL" id="JADCLJ010000024">
    <property type="protein sequence ID" value="MBE4910182.1"/>
    <property type="molecule type" value="Genomic_DNA"/>
</dbReference>
<dbReference type="Proteomes" id="UP001516662">
    <property type="component" value="Unassembled WGS sequence"/>
</dbReference>
<evidence type="ECO:0000259" key="1">
    <source>
        <dbReference type="Pfam" id="PF04851"/>
    </source>
</evidence>
<keyword evidence="2" id="KW-0067">ATP-binding</keyword>
<keyword evidence="2" id="KW-0347">Helicase</keyword>
<dbReference type="SUPFAM" id="SSF52540">
    <property type="entry name" value="P-loop containing nucleoside triphosphate hydrolases"/>
    <property type="match status" value="2"/>
</dbReference>
<name>A0ABR9QNX7_9BACI</name>
<keyword evidence="2" id="KW-0547">Nucleotide-binding</keyword>
<sequence>MELKDFQKYSLRQVNIYLDKLLEKKAKFDEQILIDKDFEFDFPKKAWEELGLEEEYKPKKNGLGEYLPNFCLKVPTGGGKTLLAVKTVDSILTYYTQSKTGFILWIVPSNQIYRQTLEGLKDREHPYRQSLDIASGDRTMIIEKSDYFTPQDIQENLVIMLLMLPSANRQTRETLKIFQDSGGYEVFFPDEDSPAENNALLEKIGNLDCYSDETGFFGNQIKTSLGNTIKLLKPIIIVDEGHKSYSINAQTTIMNFNPKIIVELSATPTELSNKLVNVTGLDLLKEEMIKLDLHINNKASTDWRHTMLESVSKRNELEEIAIDYAANSGMKIRPICLVQVERTGGDQIGQGYIHAEDVKNYLLNECNIPTDHIAIKTSETDDIEGIDLMDPDCPIRYVITKQALQEGWDCPFAYVLTILSNSQAERSMTQLVGRILRQPYAKKTGISDLDESYVYCYRQQSGRLIDEIRERLKEDGMGDIANRISETSDTGGQIPNAREIPIKYREKYKKFQGKIFLPRFVYQEENNWREVSYEMDIFRRIDWSKVDLSEIENLTLEKRKQKDQILDITASNDKEEVIKISNKKDFIAGLSIDPLFVTRHMLSVVPNPWIAHEIAEGVFNKLSTRYDKVMVEDNFVYIIEELVKKLELERDRLAEDVFRELVIEKRIQFFIQEDSAHRIPSRITIKDNSTRLTKENREPIQLSLFEQVPADDMNGLEQKVALYLEEQEKLLWWYRNLVKKNFYYVQGWKKNRIYPDFILADKSKDNEQDYDTLYIIETKGLHLKNEDTKYKESVFELCNELGKKTSWNELGIDLGEKNIEFQVIYENEWRRKLNSIFEE</sequence>
<keyword evidence="3" id="KW-1185">Reference proteome</keyword>
<dbReference type="GO" id="GO:0004386">
    <property type="term" value="F:helicase activity"/>
    <property type="evidence" value="ECO:0007669"/>
    <property type="project" value="UniProtKB-KW"/>
</dbReference>
<keyword evidence="2" id="KW-0378">Hydrolase</keyword>
<organism evidence="2 3">
    <name type="scientific">Litchfieldia luteola</name>
    <dbReference type="NCBI Taxonomy" id="682179"/>
    <lineage>
        <taxon>Bacteria</taxon>
        <taxon>Bacillati</taxon>
        <taxon>Bacillota</taxon>
        <taxon>Bacilli</taxon>
        <taxon>Bacillales</taxon>
        <taxon>Bacillaceae</taxon>
        <taxon>Litchfieldia</taxon>
    </lineage>
</organism>
<dbReference type="InterPro" id="IPR006935">
    <property type="entry name" value="Helicase/UvrB_N"/>
</dbReference>
<gene>
    <name evidence="2" type="ORF">IMZ08_19270</name>
</gene>
<dbReference type="Gene3D" id="3.40.50.300">
    <property type="entry name" value="P-loop containing nucleotide triphosphate hydrolases"/>
    <property type="match status" value="2"/>
</dbReference>
<dbReference type="RefSeq" id="WP_193539444.1">
    <property type="nucleotide sequence ID" value="NZ_JADCLJ010000024.1"/>
</dbReference>
<evidence type="ECO:0000313" key="3">
    <source>
        <dbReference type="Proteomes" id="UP001516662"/>
    </source>
</evidence>
<reference evidence="2 3" key="1">
    <citation type="submission" date="2020-10" db="EMBL/GenBank/DDBJ databases">
        <title>Bacillus sp. HD4P25, an endophyte from a halophyte.</title>
        <authorList>
            <person name="Sun J.-Q."/>
        </authorList>
    </citation>
    <scope>NUCLEOTIDE SEQUENCE [LARGE SCALE GENOMIC DNA]</scope>
    <source>
        <strain evidence="2 3">YIM 93174</strain>
    </source>
</reference>
<feature type="domain" description="Helicase/UvrB N-terminal" evidence="1">
    <location>
        <begin position="68"/>
        <end position="269"/>
    </location>
</feature>
<proteinExistence type="predicted"/>
<accession>A0ABR9QNX7</accession>
<evidence type="ECO:0000313" key="2">
    <source>
        <dbReference type="EMBL" id="MBE4910182.1"/>
    </source>
</evidence>
<dbReference type="CDD" id="cd18785">
    <property type="entry name" value="SF2_C"/>
    <property type="match status" value="1"/>
</dbReference>
<dbReference type="Pfam" id="PF04851">
    <property type="entry name" value="ResIII"/>
    <property type="match status" value="1"/>
</dbReference>